<dbReference type="Proteomes" id="UP000001881">
    <property type="component" value="Unassembled WGS sequence"/>
</dbReference>
<dbReference type="EMBL" id="CABT02000020">
    <property type="protein sequence ID" value="CCC11571.1"/>
    <property type="molecule type" value="Genomic_DNA"/>
</dbReference>
<accession>F7W1T5</accession>
<feature type="compositionally biased region" description="Basic and acidic residues" evidence="1">
    <location>
        <begin position="597"/>
        <end position="606"/>
    </location>
</feature>
<feature type="compositionally biased region" description="Polar residues" evidence="1">
    <location>
        <begin position="559"/>
        <end position="575"/>
    </location>
</feature>
<dbReference type="eggNOG" id="ENOG502RAD4">
    <property type="taxonomic scope" value="Eukaryota"/>
</dbReference>
<proteinExistence type="predicted"/>
<feature type="region of interest" description="Disordered" evidence="1">
    <location>
        <begin position="500"/>
        <end position="736"/>
    </location>
</feature>
<evidence type="ECO:0000313" key="2">
    <source>
        <dbReference type="EMBL" id="CCC11571.1"/>
    </source>
</evidence>
<feature type="compositionally biased region" description="Gly residues" evidence="1">
    <location>
        <begin position="517"/>
        <end position="528"/>
    </location>
</feature>
<dbReference type="OrthoDB" id="4847120at2759"/>
<feature type="compositionally biased region" description="Basic and acidic residues" evidence="1">
    <location>
        <begin position="613"/>
        <end position="644"/>
    </location>
</feature>
<keyword evidence="3" id="KW-1185">Reference proteome</keyword>
<comment type="caution">
    <text evidence="2">The sequence shown here is derived from an EMBL/GenBank/DDBJ whole genome shotgun (WGS) entry which is preliminary data.</text>
</comment>
<reference evidence="2 3" key="1">
    <citation type="journal article" date="2010" name="PLoS Genet.">
        <title>De novo assembly of a 40 Mb eukaryotic genome from short sequence reads: Sordaria macrospora, a model organism for fungal morphogenesis.</title>
        <authorList>
            <person name="Nowrousian M."/>
            <person name="Stajich J."/>
            <person name="Chu M."/>
            <person name="Engh I."/>
            <person name="Espagne E."/>
            <person name="Halliday K."/>
            <person name="Kamerewerd J."/>
            <person name="Kempken F."/>
            <person name="Knab B."/>
            <person name="Kuo H.C."/>
            <person name="Osiewacz H.D."/>
            <person name="Poeggeler S."/>
            <person name="Read N."/>
            <person name="Seiler S."/>
            <person name="Smith K."/>
            <person name="Zickler D."/>
            <person name="Kueck U."/>
            <person name="Freitag M."/>
        </authorList>
    </citation>
    <scope>NUCLEOTIDE SEQUENCE [LARGE SCALE GENOMIC DNA]</scope>
    <source>
        <strain evidence="3">ATCC MYA-333 / DSM 997 / K(L3346) / K-hell</strain>
        <tissue evidence="2">Mycelium</tissue>
    </source>
</reference>
<protein>
    <submittedName>
        <fullName evidence="2">WGS project CABT00000000 data, contig 2.20</fullName>
    </submittedName>
</protein>
<evidence type="ECO:0000256" key="1">
    <source>
        <dbReference type="SAM" id="MobiDB-lite"/>
    </source>
</evidence>
<dbReference type="OMA" id="ERCADHE"/>
<feature type="region of interest" description="Disordered" evidence="1">
    <location>
        <begin position="1"/>
        <end position="27"/>
    </location>
</feature>
<feature type="compositionally biased region" description="Basic residues" evidence="1">
    <location>
        <begin position="669"/>
        <end position="680"/>
    </location>
</feature>
<dbReference type="InParanoid" id="F7W1T5"/>
<dbReference type="HOGENOM" id="CLU_381342_0_0_1"/>
<feature type="region of interest" description="Disordered" evidence="1">
    <location>
        <begin position="409"/>
        <end position="443"/>
    </location>
</feature>
<dbReference type="STRING" id="771870.F7W1T5"/>
<gene>
    <name evidence="2" type="ORF">SMAC_04558</name>
</gene>
<sequence>MPTDSFDTNRRPRTNRQSTTESLRRGRGPPVCNVPHCNGAALFFTGPDDKIILSRHCKRHTCQWAHPPYDMSFCDNAVEIGDEFCDQHRKLLTCASTTQPCLRQREYDHVADSVDPTASWFCSTHRCGHDRCENEGKGSDQDNRRCDKHKQCSVQDCMSPPDVQNYSFYCKQHTCRSAHCAGVAKKNNLCTEHQLCSRRSCDKPRYIPDEGLDDMDEDPLCEAHYKQNVRCANPDCRRPKEKGKGQYCSEHECKAGECAEERGSSGSPYCHKHRCRKDGCPNPLLNTGNSPFCPKHTCKVPSCQRSTASASSPHCETHTCSKPDCNNPVDNAASSITPGKPLPPLCKVHKCKFASCSEEATPISETTAGYCLTKHGCVEADCPKGRLYDDQGTPFERCADHERQRWKDAGRKDAEEAQEAKEDVRKRNELKKERQHNDEKEGLKKEIKELRDIINGPHGFEAFREELEDLRKRNAELEDIRLENADLRAELEGLRAAHETHQARLRKGRRPSMAAPGPGGYAAFGLPGGHQFPGPGPMLIPTMNGSKIGRESPTGRSFRGSSAWDTSRDSLLSQQYDDHDHPYYSEEDRGGTPTDISFDHSSEHDPSQPQRGRIRDVSRDWREPPTPGREARGRDARELRDKSRGRVGGGTTETIKDAGAVARSPRDKSKPRRTKSKHRGTATGGYGAFDTMRRRNGAGLSQWQGDAAAQAQAPPLSSRRSKTFGTGTAGKPRPVSMMAGSVPDAYAGGYGHPIPGHTGYWGNGGTGSFMRVRNELGDETNGWYWISDTPVRLAFVPNIVLYLKSCSVASRSFPMIMMGSMVATFSPAVPTALSSLGCSQF</sequence>
<evidence type="ECO:0000313" key="3">
    <source>
        <dbReference type="Proteomes" id="UP000001881"/>
    </source>
</evidence>
<dbReference type="VEuPathDB" id="FungiDB:SMAC_04558"/>
<organism evidence="2 3">
    <name type="scientific">Sordaria macrospora (strain ATCC MYA-333 / DSM 997 / K(L3346) / K-hell)</name>
    <dbReference type="NCBI Taxonomy" id="771870"/>
    <lineage>
        <taxon>Eukaryota</taxon>
        <taxon>Fungi</taxon>
        <taxon>Dikarya</taxon>
        <taxon>Ascomycota</taxon>
        <taxon>Pezizomycotina</taxon>
        <taxon>Sordariomycetes</taxon>
        <taxon>Sordariomycetidae</taxon>
        <taxon>Sordariales</taxon>
        <taxon>Sordariaceae</taxon>
        <taxon>Sordaria</taxon>
    </lineage>
</organism>
<dbReference type="AlphaFoldDB" id="F7W1T5"/>
<feature type="compositionally biased region" description="Basic and acidic residues" evidence="1">
    <location>
        <begin position="576"/>
        <end position="590"/>
    </location>
</feature>
<name>F7W1T5_SORMK</name>